<gene>
    <name evidence="1" type="ORF">IC234_18305</name>
</gene>
<evidence type="ECO:0000313" key="1">
    <source>
        <dbReference type="EMBL" id="MBD2724085.1"/>
    </source>
</evidence>
<evidence type="ECO:0008006" key="3">
    <source>
        <dbReference type="Google" id="ProtNLM"/>
    </source>
</evidence>
<protein>
    <recommendedName>
        <fullName evidence="3">Lipoprotein</fullName>
    </recommendedName>
</protein>
<organism evidence="1 2">
    <name type="scientific">Hymenobacter armeniacus</name>
    <dbReference type="NCBI Taxonomy" id="2771358"/>
    <lineage>
        <taxon>Bacteria</taxon>
        <taxon>Pseudomonadati</taxon>
        <taxon>Bacteroidota</taxon>
        <taxon>Cytophagia</taxon>
        <taxon>Cytophagales</taxon>
        <taxon>Hymenobacteraceae</taxon>
        <taxon>Hymenobacter</taxon>
    </lineage>
</organism>
<sequence>MRTRRFIFGTSLLVAASGWVGCQSTKTDEHATSNASEKAVSATSLAQQVLPLIGGAWVKADYLQAVQQTKSPRKAFDLAGPVSEILISPARLTGDSLVASLGLGNHEGSDMTVYFRPGRHAKALTTNFVDYEVPGSFAELSYQAGAADTALALTTYAPSRKVLARTTYRRVSGASLTDLAALNRAVRQLLFTGRYVGTDSLGRSARLEFGADGSLKGLKGFRTYDVNTDFMGVDLDHLVLDSDTKHRREMSYRHSGDTLRLYAARWAEAEVPTLVRGRLLFTLVRR</sequence>
<comment type="caution">
    <text evidence="1">The sequence shown here is derived from an EMBL/GenBank/DDBJ whole genome shotgun (WGS) entry which is preliminary data.</text>
</comment>
<evidence type="ECO:0000313" key="2">
    <source>
        <dbReference type="Proteomes" id="UP000606003"/>
    </source>
</evidence>
<keyword evidence="2" id="KW-1185">Reference proteome</keyword>
<proteinExistence type="predicted"/>
<dbReference type="EMBL" id="JACXAC010000006">
    <property type="protein sequence ID" value="MBD2724085.1"/>
    <property type="molecule type" value="Genomic_DNA"/>
</dbReference>
<dbReference type="Proteomes" id="UP000606003">
    <property type="component" value="Unassembled WGS sequence"/>
</dbReference>
<name>A0ABR8JY68_9BACT</name>
<accession>A0ABR8JY68</accession>
<reference evidence="1 2" key="1">
    <citation type="submission" date="2020-09" db="EMBL/GenBank/DDBJ databases">
        <authorList>
            <person name="Kim M.K."/>
        </authorList>
    </citation>
    <scope>NUCLEOTIDE SEQUENCE [LARGE SCALE GENOMIC DNA]</scope>
    <source>
        <strain evidence="1 2">BT189</strain>
    </source>
</reference>
<dbReference type="PROSITE" id="PS51257">
    <property type="entry name" value="PROKAR_LIPOPROTEIN"/>
    <property type="match status" value="1"/>
</dbReference>
<dbReference type="RefSeq" id="WP_190927493.1">
    <property type="nucleotide sequence ID" value="NZ_JACXAC010000006.1"/>
</dbReference>